<accession>A0A382RHB4</accession>
<dbReference type="AlphaFoldDB" id="A0A382RHB4"/>
<feature type="compositionally biased region" description="Polar residues" evidence="1">
    <location>
        <begin position="103"/>
        <end position="113"/>
    </location>
</feature>
<dbReference type="EMBL" id="UINC01121734">
    <property type="protein sequence ID" value="SVC97099.1"/>
    <property type="molecule type" value="Genomic_DNA"/>
</dbReference>
<feature type="region of interest" description="Disordered" evidence="1">
    <location>
        <begin position="1"/>
        <end position="25"/>
    </location>
</feature>
<sequence length="186" mass="21410">MVMENEYNEEYDEYGDEVESASSPKWRTLSPKERKLLMKNVFSNPEWYDDTQGTPVFEGGVANPMFEEIAEKADAPTREVKRYYAAWLKSQGFTPADLKAQEQGESQVPQSTVATSSMFTSTPTPPMAPQLPSVQPPPADGGNEMWAMMQFLTQQQYMQMQQQQFQMQIAMDQRRLDQQKQSDDRR</sequence>
<name>A0A382RHB4_9ZZZZ</name>
<organism evidence="2">
    <name type="scientific">marine metagenome</name>
    <dbReference type="NCBI Taxonomy" id="408172"/>
    <lineage>
        <taxon>unclassified sequences</taxon>
        <taxon>metagenomes</taxon>
        <taxon>ecological metagenomes</taxon>
    </lineage>
</organism>
<reference evidence="2" key="1">
    <citation type="submission" date="2018-05" db="EMBL/GenBank/DDBJ databases">
        <authorList>
            <person name="Lanie J.A."/>
            <person name="Ng W.-L."/>
            <person name="Kazmierczak K.M."/>
            <person name="Andrzejewski T.M."/>
            <person name="Davidsen T.M."/>
            <person name="Wayne K.J."/>
            <person name="Tettelin H."/>
            <person name="Glass J.I."/>
            <person name="Rusch D."/>
            <person name="Podicherti R."/>
            <person name="Tsui H.-C.T."/>
            <person name="Winkler M.E."/>
        </authorList>
    </citation>
    <scope>NUCLEOTIDE SEQUENCE</scope>
</reference>
<evidence type="ECO:0000256" key="1">
    <source>
        <dbReference type="SAM" id="MobiDB-lite"/>
    </source>
</evidence>
<gene>
    <name evidence="2" type="ORF">METZ01_LOCUS349953</name>
</gene>
<proteinExistence type="predicted"/>
<feature type="compositionally biased region" description="Pro residues" evidence="1">
    <location>
        <begin position="123"/>
        <end position="139"/>
    </location>
</feature>
<feature type="non-terminal residue" evidence="2">
    <location>
        <position position="186"/>
    </location>
</feature>
<feature type="region of interest" description="Disordered" evidence="1">
    <location>
        <begin position="99"/>
        <end position="142"/>
    </location>
</feature>
<evidence type="ECO:0000313" key="2">
    <source>
        <dbReference type="EMBL" id="SVC97099.1"/>
    </source>
</evidence>
<feature type="compositionally biased region" description="Acidic residues" evidence="1">
    <location>
        <begin position="1"/>
        <end position="19"/>
    </location>
</feature>
<protein>
    <submittedName>
        <fullName evidence="2">Uncharacterized protein</fullName>
    </submittedName>
</protein>